<comment type="similarity">
    <text evidence="4">Belongs to the Omp25/RopB family.</text>
</comment>
<dbReference type="EMBL" id="JRKQ01000013">
    <property type="protein sequence ID" value="KGJ23026.1"/>
    <property type="molecule type" value="Genomic_DNA"/>
</dbReference>
<dbReference type="NCBIfam" id="TIGR01414">
    <property type="entry name" value="autotrans_barl"/>
    <property type="match status" value="1"/>
</dbReference>
<organism evidence="7 8">
    <name type="scientific">Paracoccus sanguinis</name>
    <dbReference type="NCBI Taxonomy" id="1545044"/>
    <lineage>
        <taxon>Bacteria</taxon>
        <taxon>Pseudomonadati</taxon>
        <taxon>Pseudomonadota</taxon>
        <taxon>Alphaproteobacteria</taxon>
        <taxon>Rhodobacterales</taxon>
        <taxon>Paracoccaceae</taxon>
        <taxon>Paracoccus</taxon>
    </lineage>
</organism>
<feature type="domain" description="Outer membrane protein beta-barrel" evidence="6">
    <location>
        <begin position="34"/>
        <end position="254"/>
    </location>
</feature>
<evidence type="ECO:0000313" key="7">
    <source>
        <dbReference type="EMBL" id="KGJ23026.1"/>
    </source>
</evidence>
<dbReference type="AlphaFoldDB" id="A0A099GJY6"/>
<name>A0A099GJY6_9RHOB</name>
<protein>
    <recommendedName>
        <fullName evidence="6">Outer membrane protein beta-barrel domain-containing protein</fullName>
    </recommendedName>
</protein>
<evidence type="ECO:0000313" key="8">
    <source>
        <dbReference type="Proteomes" id="UP000029858"/>
    </source>
</evidence>
<dbReference type="InterPro" id="IPR011250">
    <property type="entry name" value="OMP/PagP_B-barrel"/>
</dbReference>
<dbReference type="InterPro" id="IPR027385">
    <property type="entry name" value="Beta-barrel_OMP"/>
</dbReference>
<dbReference type="PANTHER" id="PTHR34001">
    <property type="entry name" value="BLL7405 PROTEIN"/>
    <property type="match status" value="1"/>
</dbReference>
<keyword evidence="3" id="KW-0472">Membrane</keyword>
<proteinExistence type="inferred from homology"/>
<dbReference type="Pfam" id="PF13505">
    <property type="entry name" value="OMP_b-brl"/>
    <property type="match status" value="1"/>
</dbReference>
<sequence length="254" mass="27246">MRTALTFATGITLFAAVAAQAGGYAAPVVETAPVVAVTPAPLSDWAGAYGGASIGYSGLSDDVVGLDYYLSGRRISHGTDLGATDIKGPTFGLNLGYRWQRQNWVFGPELWIEGGNVKADDDIVYKGEANGVQIDVEGNLESKLKSLVGLQFKTGYLVNPETLVYGTAGVVRGKFELTATNPRGSLTESYSSSGYTLGLGAERKIRDNLSVYGEWQYRDFGRTDVLFDLGQGEVLDTIATPVHHNIKMGLNFKF</sequence>
<evidence type="ECO:0000256" key="5">
    <source>
        <dbReference type="SAM" id="SignalP"/>
    </source>
</evidence>
<keyword evidence="2 5" id="KW-0732">Signal</keyword>
<dbReference type="InterPro" id="IPR006315">
    <property type="entry name" value="OM_autotransptr_brl_dom"/>
</dbReference>
<dbReference type="Proteomes" id="UP000029858">
    <property type="component" value="Unassembled WGS sequence"/>
</dbReference>
<feature type="signal peptide" evidence="5">
    <location>
        <begin position="1"/>
        <end position="21"/>
    </location>
</feature>
<accession>A0A099GJY6</accession>
<dbReference type="PANTHER" id="PTHR34001:SF3">
    <property type="entry name" value="BLL7405 PROTEIN"/>
    <property type="match status" value="1"/>
</dbReference>
<reference evidence="7 8" key="1">
    <citation type="submission" date="2014-09" db="EMBL/GenBank/DDBJ databases">
        <authorList>
            <person name="McGinnis J.M."/>
            <person name="Wolfgang W.J."/>
        </authorList>
    </citation>
    <scope>NUCLEOTIDE SEQUENCE [LARGE SCALE GENOMIC DNA]</scope>
    <source>
        <strain evidence="7 8">5503</strain>
    </source>
</reference>
<comment type="caution">
    <text evidence="7">The sequence shown here is derived from an EMBL/GenBank/DDBJ whole genome shotgun (WGS) entry which is preliminary data.</text>
</comment>
<evidence type="ECO:0000256" key="3">
    <source>
        <dbReference type="ARBA" id="ARBA00023136"/>
    </source>
</evidence>
<comment type="subcellular location">
    <subcellularLocation>
        <location evidence="1">Membrane</location>
    </subcellularLocation>
</comment>
<evidence type="ECO:0000256" key="1">
    <source>
        <dbReference type="ARBA" id="ARBA00004370"/>
    </source>
</evidence>
<evidence type="ECO:0000256" key="2">
    <source>
        <dbReference type="ARBA" id="ARBA00022729"/>
    </source>
</evidence>
<dbReference type="SUPFAM" id="SSF56925">
    <property type="entry name" value="OMPA-like"/>
    <property type="match status" value="1"/>
</dbReference>
<reference evidence="7 8" key="2">
    <citation type="submission" date="2014-10" db="EMBL/GenBank/DDBJ databases">
        <title>Paracoccus sanguinis sp. nov., isolated from clinical specimens of New York State patients.</title>
        <authorList>
            <person name="Mingle L.A."/>
            <person name="Cole J.A."/>
            <person name="Lapierre P."/>
            <person name="Musser K.A."/>
        </authorList>
    </citation>
    <scope>NUCLEOTIDE SEQUENCE [LARGE SCALE GENOMIC DNA]</scope>
    <source>
        <strain evidence="7 8">5503</strain>
    </source>
</reference>
<evidence type="ECO:0000259" key="6">
    <source>
        <dbReference type="Pfam" id="PF13505"/>
    </source>
</evidence>
<dbReference type="GO" id="GO:0019867">
    <property type="term" value="C:outer membrane"/>
    <property type="evidence" value="ECO:0007669"/>
    <property type="project" value="InterPro"/>
</dbReference>
<dbReference type="InterPro" id="IPR051692">
    <property type="entry name" value="OMP-like"/>
</dbReference>
<feature type="chain" id="PRO_5001946164" description="Outer membrane protein beta-barrel domain-containing protein" evidence="5">
    <location>
        <begin position="22"/>
        <end position="254"/>
    </location>
</feature>
<gene>
    <name evidence="7" type="ORF">IX56_04485</name>
</gene>
<evidence type="ECO:0000256" key="4">
    <source>
        <dbReference type="ARBA" id="ARBA00038306"/>
    </source>
</evidence>
<dbReference type="RefSeq" id="WP_036707723.1">
    <property type="nucleotide sequence ID" value="NZ_JRKQ01000013.1"/>
</dbReference>
<dbReference type="Gene3D" id="2.40.160.20">
    <property type="match status" value="1"/>
</dbReference>